<dbReference type="EMBL" id="ABYK01000007">
    <property type="protein sequence ID" value="EDZ95864.1"/>
    <property type="molecule type" value="Genomic_DNA"/>
</dbReference>
<dbReference type="Proteomes" id="UP000004061">
    <property type="component" value="Unassembled WGS sequence"/>
</dbReference>
<proteinExistence type="predicted"/>
<dbReference type="AlphaFoldDB" id="B5VXL7"/>
<accession>B5VXL7</accession>
<evidence type="ECO:0000256" key="1">
    <source>
        <dbReference type="SAM" id="MobiDB-lite"/>
    </source>
</evidence>
<organism evidence="2 3">
    <name type="scientific">Limnospira maxima CS-328</name>
    <dbReference type="NCBI Taxonomy" id="513049"/>
    <lineage>
        <taxon>Bacteria</taxon>
        <taxon>Bacillati</taxon>
        <taxon>Cyanobacteriota</taxon>
        <taxon>Cyanophyceae</taxon>
        <taxon>Oscillatoriophycideae</taxon>
        <taxon>Oscillatoriales</taxon>
        <taxon>Sirenicapillariaceae</taxon>
        <taxon>Limnospira</taxon>
    </lineage>
</organism>
<keyword evidence="3" id="KW-1185">Reference proteome</keyword>
<evidence type="ECO:0000313" key="2">
    <source>
        <dbReference type="EMBL" id="EDZ95864.1"/>
    </source>
</evidence>
<gene>
    <name evidence="2" type="ORF">AmaxDRAFT_1259</name>
</gene>
<comment type="caution">
    <text evidence="2">The sequence shown here is derived from an EMBL/GenBank/DDBJ whole genome shotgun (WGS) entry which is preliminary data.</text>
</comment>
<name>B5VXL7_LIMMA</name>
<reference evidence="2 3" key="1">
    <citation type="journal article" date="2011" name="Appl. Environ. Microbiol.">
        <title>Contribution of a Sodium Ion Gradient to Energy Conservation during Fermentation in the Cyanobacterium Arthrospira (Spirulina) maxima CS-328.</title>
        <authorList>
            <person name="Carrieri D."/>
            <person name="Ananyev G."/>
            <person name="Lenz O."/>
            <person name="Bryant D.A."/>
            <person name="Dismukes G.C."/>
        </authorList>
    </citation>
    <scope>NUCLEOTIDE SEQUENCE [LARGE SCALE GENOMIC DNA]</scope>
    <source>
        <strain evidence="2 3">CS-328</strain>
    </source>
</reference>
<protein>
    <submittedName>
        <fullName evidence="2">Uncharacterized protein</fullName>
    </submittedName>
</protein>
<evidence type="ECO:0000313" key="3">
    <source>
        <dbReference type="Proteomes" id="UP000004061"/>
    </source>
</evidence>
<feature type="region of interest" description="Disordered" evidence="1">
    <location>
        <begin position="1"/>
        <end position="54"/>
    </location>
</feature>
<sequence>MRIASHDSPSIQRVSETSDSVEDISNAIASHDSPIQRLPETSDSGDVNTPPRFS</sequence>
<feature type="compositionally biased region" description="Polar residues" evidence="1">
    <location>
        <begin position="7"/>
        <end position="18"/>
    </location>
</feature>